<dbReference type="EMBL" id="VSRR010031872">
    <property type="protein sequence ID" value="MPC70870.1"/>
    <property type="molecule type" value="Genomic_DNA"/>
</dbReference>
<evidence type="ECO:0000256" key="1">
    <source>
        <dbReference type="SAM" id="MobiDB-lite"/>
    </source>
</evidence>
<dbReference type="AlphaFoldDB" id="A0A5B7HEV1"/>
<keyword evidence="3" id="KW-1185">Reference proteome</keyword>
<sequence length="100" mass="10880">MPPKRPAISPTMSSSIAKKTGKSLTHKELMQLSDRCTMNIHEEWTLEILSIVPSRSSSSASSALWSSLGPSSNTIPLSPSSLSIIFSFPEHQLAQFSNVH</sequence>
<comment type="caution">
    <text evidence="2">The sequence shown here is derived from an EMBL/GenBank/DDBJ whole genome shotgun (WGS) entry which is preliminary data.</text>
</comment>
<reference evidence="2 3" key="1">
    <citation type="submission" date="2019-05" db="EMBL/GenBank/DDBJ databases">
        <title>Another draft genome of Portunus trituberculatus and its Hox gene families provides insights of decapod evolution.</title>
        <authorList>
            <person name="Jeong J.-H."/>
            <person name="Song I."/>
            <person name="Kim S."/>
            <person name="Choi T."/>
            <person name="Kim D."/>
            <person name="Ryu S."/>
            <person name="Kim W."/>
        </authorList>
    </citation>
    <scope>NUCLEOTIDE SEQUENCE [LARGE SCALE GENOMIC DNA]</scope>
    <source>
        <tissue evidence="2">Muscle</tissue>
    </source>
</reference>
<dbReference type="Proteomes" id="UP000324222">
    <property type="component" value="Unassembled WGS sequence"/>
</dbReference>
<name>A0A5B7HEV1_PORTR</name>
<protein>
    <submittedName>
        <fullName evidence="2">Uncharacterized protein</fullName>
    </submittedName>
</protein>
<evidence type="ECO:0000313" key="2">
    <source>
        <dbReference type="EMBL" id="MPC70870.1"/>
    </source>
</evidence>
<feature type="region of interest" description="Disordered" evidence="1">
    <location>
        <begin position="1"/>
        <end position="21"/>
    </location>
</feature>
<proteinExistence type="predicted"/>
<organism evidence="2 3">
    <name type="scientific">Portunus trituberculatus</name>
    <name type="common">Swimming crab</name>
    <name type="synonym">Neptunus trituberculatus</name>
    <dbReference type="NCBI Taxonomy" id="210409"/>
    <lineage>
        <taxon>Eukaryota</taxon>
        <taxon>Metazoa</taxon>
        <taxon>Ecdysozoa</taxon>
        <taxon>Arthropoda</taxon>
        <taxon>Crustacea</taxon>
        <taxon>Multicrustacea</taxon>
        <taxon>Malacostraca</taxon>
        <taxon>Eumalacostraca</taxon>
        <taxon>Eucarida</taxon>
        <taxon>Decapoda</taxon>
        <taxon>Pleocyemata</taxon>
        <taxon>Brachyura</taxon>
        <taxon>Eubrachyura</taxon>
        <taxon>Portunoidea</taxon>
        <taxon>Portunidae</taxon>
        <taxon>Portuninae</taxon>
        <taxon>Portunus</taxon>
    </lineage>
</organism>
<evidence type="ECO:0000313" key="3">
    <source>
        <dbReference type="Proteomes" id="UP000324222"/>
    </source>
</evidence>
<gene>
    <name evidence="2" type="ORF">E2C01_065132</name>
</gene>
<accession>A0A5B7HEV1</accession>